<dbReference type="KEGG" id="dca:Desca_0568"/>
<name>F6B7T6_DESCC</name>
<protein>
    <submittedName>
        <fullName evidence="1">Uncharacterized protein</fullName>
    </submittedName>
</protein>
<gene>
    <name evidence="1" type="ordered locus">Desca_0568</name>
</gene>
<reference evidence="1 2" key="1">
    <citation type="submission" date="2011-05" db="EMBL/GenBank/DDBJ databases">
        <title>Complete sequence of Desulfotomaculum carboxydivorans CO-1-SRB.</title>
        <authorList>
            <consortium name="US DOE Joint Genome Institute"/>
            <person name="Lucas S."/>
            <person name="Han J."/>
            <person name="Lapidus A."/>
            <person name="Cheng J.-F."/>
            <person name="Goodwin L."/>
            <person name="Pitluck S."/>
            <person name="Peters L."/>
            <person name="Mikhailova N."/>
            <person name="Lu M."/>
            <person name="Han C."/>
            <person name="Tapia R."/>
            <person name="Land M."/>
            <person name="Hauser L."/>
            <person name="Kyrpides N."/>
            <person name="Ivanova N."/>
            <person name="Pagani I."/>
            <person name="Stams A."/>
            <person name="Plugge C."/>
            <person name="Muyzer G."/>
            <person name="Kuever J."/>
            <person name="Parshina S."/>
            <person name="Ivanova A."/>
            <person name="Nazina T."/>
            <person name="Woyke T."/>
        </authorList>
    </citation>
    <scope>NUCLEOTIDE SEQUENCE [LARGE SCALE GENOMIC DNA]</scope>
    <source>
        <strain evidence="2">DSM 14880 / VKM B-2319 / CO-1-SRB</strain>
    </source>
</reference>
<dbReference type="HOGENOM" id="CLU_3373388_0_0_9"/>
<accession>F6B7T6</accession>
<proteinExistence type="predicted"/>
<dbReference type="Proteomes" id="UP000009226">
    <property type="component" value="Chromosome"/>
</dbReference>
<organism evidence="1 2">
    <name type="scientific">Desulfotomaculum nigrificans (strain DSM 14880 / VKM B-2319 / CO-1-SRB)</name>
    <name type="common">Desulfotomaculum carboxydivorans</name>
    <dbReference type="NCBI Taxonomy" id="868595"/>
    <lineage>
        <taxon>Bacteria</taxon>
        <taxon>Bacillati</taxon>
        <taxon>Bacillota</taxon>
        <taxon>Clostridia</taxon>
        <taxon>Eubacteriales</taxon>
        <taxon>Desulfotomaculaceae</taxon>
        <taxon>Desulfotomaculum</taxon>
    </lineage>
</organism>
<dbReference type="EMBL" id="CP002736">
    <property type="protein sequence ID" value="AEF93458.1"/>
    <property type="molecule type" value="Genomic_DNA"/>
</dbReference>
<keyword evidence="2" id="KW-1185">Reference proteome</keyword>
<evidence type="ECO:0000313" key="1">
    <source>
        <dbReference type="EMBL" id="AEF93458.1"/>
    </source>
</evidence>
<sequence>MVATVNQILKRNPYHHKKWYGFAVFYIKIPLHNG</sequence>
<dbReference type="AlphaFoldDB" id="F6B7T6"/>
<evidence type="ECO:0000313" key="2">
    <source>
        <dbReference type="Proteomes" id="UP000009226"/>
    </source>
</evidence>